<feature type="coiled-coil region" evidence="1">
    <location>
        <begin position="55"/>
        <end position="104"/>
    </location>
</feature>
<dbReference type="STRING" id="597456.A0A0L7RI92"/>
<dbReference type="AlphaFoldDB" id="A0A0L7RI92"/>
<gene>
    <name evidence="2" type="ORF">WH47_00581</name>
</gene>
<keyword evidence="3" id="KW-1185">Reference proteome</keyword>
<evidence type="ECO:0000256" key="1">
    <source>
        <dbReference type="SAM" id="Coils"/>
    </source>
</evidence>
<sequence length="211" mass="24274">MCSNYFEKLIIQARQFDNDIEKLSDTWKLPIALIGRFAECTEETNSHIEAIWSVIKNTQNGIEEILSEIKESKSEGSVNIEQFLQETKDAYESLIQECNNIESVLGEYGYHYTHNDSSDKVSVNSSTSINQHSVGNIETLEVEFTPNLSWKCKKKQKELIPAPNDSCVLRTFMTSISEGTPNTYKDYTSTPVRERPQEPIYSRHFYNILKK</sequence>
<protein>
    <submittedName>
        <fullName evidence="2">Uncharacterized protein</fullName>
    </submittedName>
</protein>
<dbReference type="Proteomes" id="UP000053825">
    <property type="component" value="Unassembled WGS sequence"/>
</dbReference>
<evidence type="ECO:0000313" key="2">
    <source>
        <dbReference type="EMBL" id="KOC70436.1"/>
    </source>
</evidence>
<dbReference type="OrthoDB" id="7687098at2759"/>
<reference evidence="2 3" key="1">
    <citation type="submission" date="2015-07" db="EMBL/GenBank/DDBJ databases">
        <title>The genome of Habropoda laboriosa.</title>
        <authorList>
            <person name="Pan H."/>
            <person name="Kapheim K."/>
        </authorList>
    </citation>
    <scope>NUCLEOTIDE SEQUENCE [LARGE SCALE GENOMIC DNA]</scope>
    <source>
        <strain evidence="2">0110345459</strain>
    </source>
</reference>
<accession>A0A0L7RI92</accession>
<name>A0A0L7RI92_9HYME</name>
<proteinExistence type="predicted"/>
<organism evidence="2 3">
    <name type="scientific">Habropoda laboriosa</name>
    <dbReference type="NCBI Taxonomy" id="597456"/>
    <lineage>
        <taxon>Eukaryota</taxon>
        <taxon>Metazoa</taxon>
        <taxon>Ecdysozoa</taxon>
        <taxon>Arthropoda</taxon>
        <taxon>Hexapoda</taxon>
        <taxon>Insecta</taxon>
        <taxon>Pterygota</taxon>
        <taxon>Neoptera</taxon>
        <taxon>Endopterygota</taxon>
        <taxon>Hymenoptera</taxon>
        <taxon>Apocrita</taxon>
        <taxon>Aculeata</taxon>
        <taxon>Apoidea</taxon>
        <taxon>Anthophila</taxon>
        <taxon>Apidae</taxon>
        <taxon>Habropoda</taxon>
    </lineage>
</organism>
<evidence type="ECO:0000313" key="3">
    <source>
        <dbReference type="Proteomes" id="UP000053825"/>
    </source>
</evidence>
<dbReference type="EMBL" id="KQ414588">
    <property type="protein sequence ID" value="KOC70436.1"/>
    <property type="molecule type" value="Genomic_DNA"/>
</dbReference>
<keyword evidence="1" id="KW-0175">Coiled coil</keyword>